<sequence length="157" mass="18493">MKHFETYIETYLKPYRKELFYIFTVTEVAEICGVSSQTINKRIRNMTAEQLEKYVVFLKPNETKLKQVSKQGLLFFKAVYGITDEPHEETKKDSNNNSADSEVIAILKEQIRIKDEQIAMLMEQNRNFQYLLNKAEEVKALPEVKKSFLSRLFGRKE</sequence>
<organism evidence="1">
    <name type="scientific">uncultured prokaryote</name>
    <dbReference type="NCBI Taxonomy" id="198431"/>
    <lineage>
        <taxon>unclassified sequences</taxon>
        <taxon>environmental samples</taxon>
    </lineage>
</organism>
<accession>A0A0H5PVU4</accession>
<dbReference type="EMBL" id="LN852774">
    <property type="protein sequence ID" value="CRY93861.1"/>
    <property type="molecule type" value="Genomic_DNA"/>
</dbReference>
<geneLocation type="plasmid" evidence="1">
    <name>pRGRH0083</name>
</geneLocation>
<reference evidence="1" key="1">
    <citation type="submission" date="2015-06" db="EMBL/GenBank/DDBJ databases">
        <authorList>
            <person name="Joergensen T."/>
        </authorList>
    </citation>
    <scope>NUCLEOTIDE SEQUENCE</scope>
    <source>
        <plasmid evidence="1">pRGRH0083</plasmid>
    </source>
</reference>
<keyword evidence="1" id="KW-0614">Plasmid</keyword>
<evidence type="ECO:0000313" key="1">
    <source>
        <dbReference type="EMBL" id="CRY93861.1"/>
    </source>
</evidence>
<proteinExistence type="predicted"/>
<protein>
    <submittedName>
        <fullName evidence="1">Uncharacterized protein</fullName>
    </submittedName>
</protein>
<name>A0A0H5PVU4_9ZZZZ</name>
<reference evidence="1" key="2">
    <citation type="submission" date="2015-07" db="EMBL/GenBank/DDBJ databases">
        <title>Plasmids, circular viruses and viroids from rat gut.</title>
        <authorList>
            <person name="Jorgensen T.J."/>
            <person name="Hansen M.A."/>
            <person name="Xu Z."/>
            <person name="Tabak M.A."/>
            <person name="Sorensen S.J."/>
            <person name="Hansen L.H."/>
        </authorList>
    </citation>
    <scope>NUCLEOTIDE SEQUENCE</scope>
    <source>
        <plasmid evidence="1">pRGRH0083</plasmid>
    </source>
</reference>
<dbReference type="AlphaFoldDB" id="A0A0H5PVU4"/>